<dbReference type="KEGG" id="tpal:117646543"/>
<evidence type="ECO:0000256" key="1">
    <source>
        <dbReference type="ARBA" id="ARBA00004123"/>
    </source>
</evidence>
<gene>
    <name evidence="11" type="primary">LOC117646543</name>
</gene>
<dbReference type="AlphaFoldDB" id="A0A6P8ZP45"/>
<dbReference type="InterPro" id="IPR013087">
    <property type="entry name" value="Znf_C2H2_type"/>
</dbReference>
<keyword evidence="10" id="KW-1185">Reference proteome</keyword>
<dbReference type="Gene3D" id="3.30.160.60">
    <property type="entry name" value="Classic Zinc Finger"/>
    <property type="match status" value="9"/>
</dbReference>
<accession>A0A6P8ZP45</accession>
<keyword evidence="5" id="KW-0862">Zinc</keyword>
<dbReference type="PANTHER" id="PTHR24408">
    <property type="entry name" value="ZINC FINGER PROTEIN"/>
    <property type="match status" value="1"/>
</dbReference>
<dbReference type="RefSeq" id="XP_034243464.1">
    <property type="nucleotide sequence ID" value="XM_034387573.1"/>
</dbReference>
<dbReference type="InterPro" id="IPR036236">
    <property type="entry name" value="Znf_C2H2_sf"/>
</dbReference>
<evidence type="ECO:0000259" key="9">
    <source>
        <dbReference type="PROSITE" id="PS50157"/>
    </source>
</evidence>
<feature type="domain" description="C2H2-type" evidence="9">
    <location>
        <begin position="258"/>
        <end position="285"/>
    </location>
</feature>
<dbReference type="PROSITE" id="PS50157">
    <property type="entry name" value="ZINC_FINGER_C2H2_2"/>
    <property type="match status" value="9"/>
</dbReference>
<dbReference type="SMART" id="SM00355">
    <property type="entry name" value="ZnF_C2H2"/>
    <property type="match status" value="9"/>
</dbReference>
<feature type="domain" description="C2H2-type" evidence="9">
    <location>
        <begin position="358"/>
        <end position="385"/>
    </location>
</feature>
<feature type="domain" description="C2H2-type" evidence="9">
    <location>
        <begin position="230"/>
        <end position="257"/>
    </location>
</feature>
<evidence type="ECO:0000256" key="2">
    <source>
        <dbReference type="ARBA" id="ARBA00022723"/>
    </source>
</evidence>
<dbReference type="InParanoid" id="A0A6P8ZP45"/>
<feature type="compositionally biased region" description="Basic and acidic residues" evidence="8">
    <location>
        <begin position="306"/>
        <end position="320"/>
    </location>
</feature>
<dbReference type="Pfam" id="PF00096">
    <property type="entry name" value="zf-C2H2"/>
    <property type="match status" value="7"/>
</dbReference>
<dbReference type="PANTHER" id="PTHR24408:SF58">
    <property type="entry name" value="TRANSCRIPTION FACTOR (TFIIIA), PUTATIVE (AFU_ORTHOLOGUE AFUA_1G05150)-RELATED"/>
    <property type="match status" value="1"/>
</dbReference>
<dbReference type="FunFam" id="3.30.160.60:FF:002343">
    <property type="entry name" value="Zinc finger protein 33A"/>
    <property type="match status" value="1"/>
</dbReference>
<dbReference type="FunFam" id="3.30.160.60:FF:000145">
    <property type="entry name" value="Zinc finger protein 574"/>
    <property type="match status" value="2"/>
</dbReference>
<feature type="domain" description="C2H2-type" evidence="9">
    <location>
        <begin position="386"/>
        <end position="413"/>
    </location>
</feature>
<evidence type="ECO:0000256" key="3">
    <source>
        <dbReference type="ARBA" id="ARBA00022737"/>
    </source>
</evidence>
<keyword evidence="4 7" id="KW-0863">Zinc-finger</keyword>
<keyword evidence="6" id="KW-0539">Nucleus</keyword>
<sequence>MASSMSLDSCDFSVFTDSFPSNNVQNCFKGSDTFANISTEHLLENGNLNIPEMCPKLFNEGVINNVSNAKKISEPSPKHIPNHVLSSSENQVTNDYNSLITRSFIESCEDGGNDSDCNVNFKLRELTSVESCTKQEQWRESCGVVETISEETDVLATKMCSKAETNDKKVERKWICEICEKAFRNSRTLREHGVVHTGARDFPCSVCGKAFGTAANMRIHLLTHSDQRPFECQTCGATFRQKDSLKVHVRKHTGERPFICTICNMSFDRSFTLKNHMLKHVEKSFVCSVCGKAFATRAGLNNHERLHFKDPAKSKKEHSPRAKSGTGNWICDECGKIYSSRSNLKLHKKSHEPTQISHVCPVCSQSYKSRDSMEVHMRRHTEERPFKCPMCPRSFYRNYTLKIHFLTHTGEKPHCCPIEGCKKSFAQTSSLSYHIRNHKKREERALNQSNSKRPYRKKSQVQENFPDEYMVTSDTNFRSNPTKTCKTFESQTEVVHDLKLGLGSLLPESITSAAMINASDTSSVTSMLDDISNSLSHQIGHTLPSVWDDSESIAILDLQNDAQHPNLEDPSMDLNCHQMPLMQYVPVPPETLPLLVSVPDSVLYHHESAHKPMSDNSILLPHLP</sequence>
<organism evidence="11">
    <name type="scientific">Thrips palmi</name>
    <name type="common">Melon thrips</name>
    <dbReference type="NCBI Taxonomy" id="161013"/>
    <lineage>
        <taxon>Eukaryota</taxon>
        <taxon>Metazoa</taxon>
        <taxon>Ecdysozoa</taxon>
        <taxon>Arthropoda</taxon>
        <taxon>Hexapoda</taxon>
        <taxon>Insecta</taxon>
        <taxon>Pterygota</taxon>
        <taxon>Neoptera</taxon>
        <taxon>Paraneoptera</taxon>
        <taxon>Thysanoptera</taxon>
        <taxon>Terebrantia</taxon>
        <taxon>Thripoidea</taxon>
        <taxon>Thripidae</taxon>
        <taxon>Thrips</taxon>
    </lineage>
</organism>
<evidence type="ECO:0000313" key="10">
    <source>
        <dbReference type="Proteomes" id="UP000515158"/>
    </source>
</evidence>
<feature type="domain" description="C2H2-type" evidence="9">
    <location>
        <begin position="285"/>
        <end position="312"/>
    </location>
</feature>
<protein>
    <submittedName>
        <fullName evidence="11">Zinc finger protein 2-like</fullName>
    </submittedName>
</protein>
<proteinExistence type="predicted"/>
<feature type="region of interest" description="Disordered" evidence="8">
    <location>
        <begin position="306"/>
        <end position="325"/>
    </location>
</feature>
<dbReference type="FunFam" id="3.30.160.60:FF:000624">
    <property type="entry name" value="zinc finger protein 697"/>
    <property type="match status" value="1"/>
</dbReference>
<dbReference type="FunFam" id="3.30.160.60:FF:000446">
    <property type="entry name" value="Zinc finger protein"/>
    <property type="match status" value="1"/>
</dbReference>
<keyword evidence="2" id="KW-0479">Metal-binding</keyword>
<evidence type="ECO:0000256" key="7">
    <source>
        <dbReference type="PROSITE-ProRule" id="PRU00042"/>
    </source>
</evidence>
<feature type="domain" description="C2H2-type" evidence="9">
    <location>
        <begin position="202"/>
        <end position="229"/>
    </location>
</feature>
<feature type="domain" description="C2H2-type" evidence="9">
    <location>
        <begin position="174"/>
        <end position="201"/>
    </location>
</feature>
<name>A0A6P8ZP45_THRPL</name>
<dbReference type="GO" id="GO:0000981">
    <property type="term" value="F:DNA-binding transcription factor activity, RNA polymerase II-specific"/>
    <property type="evidence" value="ECO:0007669"/>
    <property type="project" value="TreeGrafter"/>
</dbReference>
<evidence type="ECO:0000256" key="5">
    <source>
        <dbReference type="ARBA" id="ARBA00022833"/>
    </source>
</evidence>
<dbReference type="GO" id="GO:0008270">
    <property type="term" value="F:zinc ion binding"/>
    <property type="evidence" value="ECO:0007669"/>
    <property type="project" value="UniProtKB-KW"/>
</dbReference>
<dbReference type="PROSITE" id="PS00028">
    <property type="entry name" value="ZINC_FINGER_C2H2_1"/>
    <property type="match status" value="8"/>
</dbReference>
<dbReference type="Proteomes" id="UP000515158">
    <property type="component" value="Unplaced"/>
</dbReference>
<evidence type="ECO:0000256" key="8">
    <source>
        <dbReference type="SAM" id="MobiDB-lite"/>
    </source>
</evidence>
<dbReference type="FunFam" id="3.30.160.60:FF:000702">
    <property type="entry name" value="Transcription factor E4F1 isoform 1"/>
    <property type="match status" value="1"/>
</dbReference>
<evidence type="ECO:0000313" key="11">
    <source>
        <dbReference type="RefSeq" id="XP_034243464.1"/>
    </source>
</evidence>
<feature type="domain" description="C2H2-type" evidence="9">
    <location>
        <begin position="414"/>
        <end position="443"/>
    </location>
</feature>
<dbReference type="GO" id="GO:0043565">
    <property type="term" value="F:sequence-specific DNA binding"/>
    <property type="evidence" value="ECO:0007669"/>
    <property type="project" value="TreeGrafter"/>
</dbReference>
<evidence type="ECO:0000256" key="6">
    <source>
        <dbReference type="ARBA" id="ARBA00023242"/>
    </source>
</evidence>
<feature type="region of interest" description="Disordered" evidence="8">
    <location>
        <begin position="436"/>
        <end position="460"/>
    </location>
</feature>
<keyword evidence="3" id="KW-0677">Repeat</keyword>
<dbReference type="GeneID" id="117646543"/>
<evidence type="ECO:0000256" key="4">
    <source>
        <dbReference type="ARBA" id="ARBA00022771"/>
    </source>
</evidence>
<dbReference type="OrthoDB" id="8117402at2759"/>
<dbReference type="SUPFAM" id="SSF57667">
    <property type="entry name" value="beta-beta-alpha zinc fingers"/>
    <property type="match status" value="5"/>
</dbReference>
<comment type="subcellular location">
    <subcellularLocation>
        <location evidence="1">Nucleus</location>
    </subcellularLocation>
</comment>
<dbReference type="GO" id="GO:0005634">
    <property type="term" value="C:nucleus"/>
    <property type="evidence" value="ECO:0007669"/>
    <property type="project" value="UniProtKB-SubCell"/>
</dbReference>
<reference evidence="11" key="1">
    <citation type="submission" date="2025-08" db="UniProtKB">
        <authorList>
            <consortium name="RefSeq"/>
        </authorList>
    </citation>
    <scope>IDENTIFICATION</scope>
    <source>
        <tissue evidence="11">Total insect</tissue>
    </source>
</reference>
<feature type="domain" description="C2H2-type" evidence="9">
    <location>
        <begin position="329"/>
        <end position="356"/>
    </location>
</feature>